<dbReference type="GO" id="GO:0003724">
    <property type="term" value="F:RNA helicase activity"/>
    <property type="evidence" value="ECO:0007669"/>
    <property type="project" value="UniProtKB-EC"/>
</dbReference>
<accession>A0AA36IXP5</accession>
<keyword evidence="3" id="KW-0378">Hydrolase</keyword>
<dbReference type="PROSITE" id="PS51192">
    <property type="entry name" value="HELICASE_ATP_BIND_1"/>
    <property type="match status" value="1"/>
</dbReference>
<feature type="domain" description="Helicase ATP-binding" evidence="7">
    <location>
        <begin position="114"/>
        <end position="309"/>
    </location>
</feature>
<evidence type="ECO:0000256" key="1">
    <source>
        <dbReference type="ARBA" id="ARBA00012552"/>
    </source>
</evidence>
<evidence type="ECO:0000313" key="9">
    <source>
        <dbReference type="EMBL" id="CAJ1395867.1"/>
    </source>
</evidence>
<dbReference type="PANTHER" id="PTHR47958">
    <property type="entry name" value="ATP-DEPENDENT RNA HELICASE DBP3"/>
    <property type="match status" value="1"/>
</dbReference>
<evidence type="ECO:0000313" key="10">
    <source>
        <dbReference type="Proteomes" id="UP001178507"/>
    </source>
</evidence>
<name>A0AA36IXP5_9DINO</name>
<dbReference type="InterPro" id="IPR011545">
    <property type="entry name" value="DEAD/DEAH_box_helicase_dom"/>
</dbReference>
<proteinExistence type="predicted"/>
<feature type="region of interest" description="Disordered" evidence="6">
    <location>
        <begin position="1"/>
        <end position="40"/>
    </location>
</feature>
<feature type="domain" description="Helicase C-terminal" evidence="8">
    <location>
        <begin position="345"/>
        <end position="486"/>
    </location>
</feature>
<keyword evidence="4" id="KW-0347">Helicase</keyword>
<dbReference type="AlphaFoldDB" id="A0AA36IXP5"/>
<feature type="region of interest" description="Disordered" evidence="6">
    <location>
        <begin position="560"/>
        <end position="582"/>
    </location>
</feature>
<evidence type="ECO:0000256" key="5">
    <source>
        <dbReference type="ARBA" id="ARBA00022840"/>
    </source>
</evidence>
<dbReference type="GO" id="GO:0016787">
    <property type="term" value="F:hydrolase activity"/>
    <property type="evidence" value="ECO:0007669"/>
    <property type="project" value="UniProtKB-KW"/>
</dbReference>
<protein>
    <recommendedName>
        <fullName evidence="1">RNA helicase</fullName>
        <ecNumber evidence="1">3.6.4.13</ecNumber>
    </recommendedName>
</protein>
<dbReference type="GO" id="GO:0005524">
    <property type="term" value="F:ATP binding"/>
    <property type="evidence" value="ECO:0007669"/>
    <property type="project" value="UniProtKB-KW"/>
</dbReference>
<dbReference type="Gene3D" id="3.40.50.300">
    <property type="entry name" value="P-loop containing nucleotide triphosphate hydrolases"/>
    <property type="match status" value="2"/>
</dbReference>
<dbReference type="EC" id="3.6.4.13" evidence="1"/>
<dbReference type="SMART" id="SM00487">
    <property type="entry name" value="DEXDc"/>
    <property type="match status" value="1"/>
</dbReference>
<evidence type="ECO:0000256" key="6">
    <source>
        <dbReference type="SAM" id="MobiDB-lite"/>
    </source>
</evidence>
<sequence>MAGPPAVPLGPLPPGPVVSATQEGEPEAEPQAGFSRLGPLRTERTKARYEGYCAHPNLDGSDQEWHLRHGVSVLEDGGCRFGPTTTLLDACLPDWMRAQLGRFGEPTPLQAVAWPALRTNRDLVAVAEPGCGKTLAYAVPLLVRAAALQGARAEQPDWWQQLAWTEWRQRPPDGVVLVGTAELAHQVKQLMEPLAEAGRVQVAGGGDAEASPDGAKELSRAGVLVLTPWQLQLQSWALGNEDLTALNQDILIVFDGADRIIKDGEDDGAQARTVLDLLPKNRVLAFFSPTWPQRTEQMARRHLRNDAVLIHATTECPANASGFCLESRFVVQRFEVMHVLAKPAKLLEAVQAAARRKGGMAIFCNSHTEVEKVAQGLQGLTVVQVHEHANEDETQERLNALDGTWAIVATTMLGRGVVFPKVQWLINYDMPSILEYLLRVRLAGRGSLPGRALTFLTKADLLEAQDLIAILESLGQEVPEFLRGAAANYMEHLRREDPDEAMRRERRTRAFHGRHSVRREVGSWQGSRPPRHVDPVLDGTWKDYKPTGYVRTAQAVRAPVRRPTPEAKLKPANELPDLIDLD</sequence>
<organism evidence="9 10">
    <name type="scientific">Effrenium voratum</name>
    <dbReference type="NCBI Taxonomy" id="2562239"/>
    <lineage>
        <taxon>Eukaryota</taxon>
        <taxon>Sar</taxon>
        <taxon>Alveolata</taxon>
        <taxon>Dinophyceae</taxon>
        <taxon>Suessiales</taxon>
        <taxon>Symbiodiniaceae</taxon>
        <taxon>Effrenium</taxon>
    </lineage>
</organism>
<evidence type="ECO:0000256" key="3">
    <source>
        <dbReference type="ARBA" id="ARBA00022801"/>
    </source>
</evidence>
<dbReference type="GO" id="GO:0003676">
    <property type="term" value="F:nucleic acid binding"/>
    <property type="evidence" value="ECO:0007669"/>
    <property type="project" value="InterPro"/>
</dbReference>
<dbReference type="SUPFAM" id="SSF52540">
    <property type="entry name" value="P-loop containing nucleoside triphosphate hydrolases"/>
    <property type="match status" value="1"/>
</dbReference>
<gene>
    <name evidence="9" type="ORF">EVOR1521_LOCUS20200</name>
</gene>
<evidence type="ECO:0000256" key="2">
    <source>
        <dbReference type="ARBA" id="ARBA00022741"/>
    </source>
</evidence>
<evidence type="ECO:0000256" key="4">
    <source>
        <dbReference type="ARBA" id="ARBA00022806"/>
    </source>
</evidence>
<dbReference type="InterPro" id="IPR027417">
    <property type="entry name" value="P-loop_NTPase"/>
</dbReference>
<feature type="compositionally biased region" description="Pro residues" evidence="6">
    <location>
        <begin position="1"/>
        <end position="16"/>
    </location>
</feature>
<comment type="caution">
    <text evidence="9">The sequence shown here is derived from an EMBL/GenBank/DDBJ whole genome shotgun (WGS) entry which is preliminary data.</text>
</comment>
<dbReference type="Pfam" id="PF00270">
    <property type="entry name" value="DEAD"/>
    <property type="match status" value="1"/>
</dbReference>
<dbReference type="PROSITE" id="PS51194">
    <property type="entry name" value="HELICASE_CTER"/>
    <property type="match status" value="1"/>
</dbReference>
<keyword evidence="10" id="KW-1185">Reference proteome</keyword>
<keyword evidence="5" id="KW-0067">ATP-binding</keyword>
<dbReference type="EMBL" id="CAUJNA010003212">
    <property type="protein sequence ID" value="CAJ1395867.1"/>
    <property type="molecule type" value="Genomic_DNA"/>
</dbReference>
<dbReference type="InterPro" id="IPR001650">
    <property type="entry name" value="Helicase_C-like"/>
</dbReference>
<evidence type="ECO:0000259" key="7">
    <source>
        <dbReference type="PROSITE" id="PS51192"/>
    </source>
</evidence>
<dbReference type="Pfam" id="PF00271">
    <property type="entry name" value="Helicase_C"/>
    <property type="match status" value="1"/>
</dbReference>
<keyword evidence="2" id="KW-0547">Nucleotide-binding</keyword>
<evidence type="ECO:0000259" key="8">
    <source>
        <dbReference type="PROSITE" id="PS51194"/>
    </source>
</evidence>
<dbReference type="InterPro" id="IPR014001">
    <property type="entry name" value="Helicase_ATP-bd"/>
</dbReference>
<dbReference type="Proteomes" id="UP001178507">
    <property type="component" value="Unassembled WGS sequence"/>
</dbReference>
<feature type="region of interest" description="Disordered" evidence="6">
    <location>
        <begin position="518"/>
        <end position="538"/>
    </location>
</feature>
<reference evidence="9" key="1">
    <citation type="submission" date="2023-08" db="EMBL/GenBank/DDBJ databases">
        <authorList>
            <person name="Chen Y."/>
            <person name="Shah S."/>
            <person name="Dougan E. K."/>
            <person name="Thang M."/>
            <person name="Chan C."/>
        </authorList>
    </citation>
    <scope>NUCLEOTIDE SEQUENCE</scope>
</reference>